<evidence type="ECO:0000313" key="16">
    <source>
        <dbReference type="EMBL" id="EDF7168670.1"/>
    </source>
</evidence>
<dbReference type="EMBL" id="DAAGTD010000036">
    <property type="protein sequence ID" value="HAB4453898.1"/>
    <property type="molecule type" value="Genomic_DNA"/>
</dbReference>
<evidence type="ECO:0000313" key="39">
    <source>
        <dbReference type="EMBL" id="HAD0040730.1"/>
    </source>
</evidence>
<accession>A0A1E5LZJ9</accession>
<dbReference type="EMBL" id="DAAGYZ010000015">
    <property type="protein sequence ID" value="HAB5133123.1"/>
    <property type="molecule type" value="Genomic_DNA"/>
</dbReference>
<dbReference type="PATRIC" id="fig|59201.121.peg.2171"/>
<evidence type="ECO:0000313" key="9">
    <source>
        <dbReference type="EMBL" id="EBZ0114230.1"/>
    </source>
</evidence>
<dbReference type="EMBL" id="AAKUWY010000004">
    <property type="protein sequence ID" value="ECV9698553.1"/>
    <property type="molecule type" value="Genomic_DNA"/>
</dbReference>
<evidence type="ECO:0000313" key="23">
    <source>
        <dbReference type="EMBL" id="HAB2128259.1"/>
    </source>
</evidence>
<dbReference type="EMBL" id="DAAGQW010000022">
    <property type="protein sequence ID" value="HAB4193425.1"/>
    <property type="molecule type" value="Genomic_DNA"/>
</dbReference>
<dbReference type="EMBL" id="DAASNL010000030">
    <property type="protein sequence ID" value="HAE6276163.1"/>
    <property type="molecule type" value="Genomic_DNA"/>
</dbReference>
<dbReference type="Pfam" id="PF05106">
    <property type="entry name" value="Phage_holin_3_1"/>
    <property type="match status" value="1"/>
</dbReference>
<reference evidence="16" key="4">
    <citation type="submission" date="2018-07" db="EMBL/GenBank/DDBJ databases">
        <authorList>
            <consortium name="NARMS: The National Antimicrobial Resistance Monitoring System"/>
        </authorList>
    </citation>
    <scope>NUCLEOTIDE SEQUENCE</scope>
    <source>
        <strain evidence="16">FSIS1710367</strain>
    </source>
</reference>
<reference evidence="4" key="3">
    <citation type="submission" date="2018-06" db="EMBL/GenBank/DDBJ databases">
        <authorList>
            <person name="Ashton P.M."/>
            <person name="Dallman T."/>
            <person name="Nair S."/>
            <person name="De Pinna E."/>
            <person name="Peters T."/>
            <person name="Grant K."/>
        </authorList>
    </citation>
    <scope>NUCLEOTIDE SEQUENCE</scope>
    <source>
        <strain evidence="4">267728</strain>
        <strain evidence="21">343806</strain>
        <strain evidence="5">420637</strain>
        <strain evidence="11">573539</strain>
        <strain evidence="6">573635</strain>
        <strain evidence="7">579288</strain>
        <strain evidence="9">588495</strain>
        <strain evidence="8">605824</strain>
        <strain evidence="10">619915</strain>
    </source>
</reference>
<dbReference type="EMBL" id="DAATCH010000039">
    <property type="protein sequence ID" value="HAE8007158.1"/>
    <property type="molecule type" value="Genomic_DNA"/>
</dbReference>
<evidence type="ECO:0000313" key="42">
    <source>
        <dbReference type="EMBL" id="HAD0194845.1"/>
    </source>
</evidence>
<evidence type="ECO:0000313" key="21">
    <source>
        <dbReference type="EMBL" id="EDI0218929.1"/>
    </source>
</evidence>
<dbReference type="EMBL" id="AAHIYO010000025">
    <property type="protein sequence ID" value="EBW6891888.1"/>
    <property type="molecule type" value="Genomic_DNA"/>
</dbReference>
<evidence type="ECO:0000313" key="64">
    <source>
        <dbReference type="Proteomes" id="UP000034636"/>
    </source>
</evidence>
<dbReference type="EMBL" id="DAATVW010000021">
    <property type="protein sequence ID" value="HAF0338612.1"/>
    <property type="molecule type" value="Genomic_DNA"/>
</dbReference>
<dbReference type="EMBL" id="DAANJX010000029">
    <property type="protein sequence ID" value="HAD0190136.1"/>
    <property type="molecule type" value="Genomic_DNA"/>
</dbReference>
<dbReference type="InterPro" id="IPR006481">
    <property type="entry name" value="Phage_lambda_GpS_holin"/>
</dbReference>
<evidence type="ECO:0000256" key="1">
    <source>
        <dbReference type="SAM" id="Phobius"/>
    </source>
</evidence>
<evidence type="ECO:0000313" key="50">
    <source>
        <dbReference type="EMBL" id="HAE5105984.1"/>
    </source>
</evidence>
<reference evidence="62" key="8">
    <citation type="submission" date="2020-04" db="EMBL/GenBank/DDBJ databases">
        <title>Closed genome sequences and antimicrobial resistance profile of eight wild bird Salmonella strains obtained with MinIon and MiSeq sequencing.</title>
        <authorList>
            <person name="Naushad S."/>
            <person name="Duceppe M.-O."/>
            <person name="Dupras A.A."/>
            <person name="Gao R."/>
            <person name="Ogunremi D."/>
        </authorList>
    </citation>
    <scope>NUCLEOTIDE SEQUENCE</scope>
    <source>
        <strain evidence="62">OLF-FSR1_WB_Junco_ST-35</strain>
    </source>
</reference>
<dbReference type="EMBL" id="AAMJOP010000028">
    <property type="protein sequence ID" value="EDI0218929.1"/>
    <property type="molecule type" value="Genomic_DNA"/>
</dbReference>
<dbReference type="EMBL" id="LR881463">
    <property type="protein sequence ID" value="CAD5307655.1"/>
    <property type="molecule type" value="Genomic_DNA"/>
</dbReference>
<dbReference type="EMBL" id="CP011428">
    <property type="protein sequence ID" value="AKH05970.1"/>
    <property type="molecule type" value="Genomic_DNA"/>
</dbReference>
<dbReference type="EMBL" id="AAHRDJ010000027">
    <property type="protein sequence ID" value="EBZ4427125.1"/>
    <property type="molecule type" value="Genomic_DNA"/>
</dbReference>
<evidence type="ECO:0000313" key="55">
    <source>
        <dbReference type="EMBL" id="HAE8417055.1"/>
    </source>
</evidence>
<evidence type="ECO:0000313" key="45">
    <source>
        <dbReference type="EMBL" id="HAD0746640.1"/>
    </source>
</evidence>
<evidence type="ECO:0000313" key="13">
    <source>
        <dbReference type="EMBL" id="ECW5424386.1"/>
    </source>
</evidence>
<evidence type="ECO:0000313" key="46">
    <source>
        <dbReference type="EMBL" id="HAD0912043.1"/>
    </source>
</evidence>
<evidence type="ECO:0000313" key="30">
    <source>
        <dbReference type="EMBL" id="HAC6333389.1"/>
    </source>
</evidence>
<dbReference type="EMBL" id="AAHEJJ010000040">
    <property type="protein sequence ID" value="EBV1699046.1"/>
    <property type="molecule type" value="Genomic_DNA"/>
</dbReference>
<dbReference type="EMBL" id="AAMBSD010000002">
    <property type="protein sequence ID" value="EDF7168670.1"/>
    <property type="molecule type" value="Genomic_DNA"/>
</dbReference>
<dbReference type="EMBL" id="AAHOEJ010000027">
    <property type="protein sequence ID" value="EBY4782366.1"/>
    <property type="molecule type" value="Genomic_DNA"/>
</dbReference>
<reference evidence="12" key="6">
    <citation type="submission" date="2019-09" db="EMBL/GenBank/DDBJ databases">
        <authorList>
            <consortium name="GenomeTrakr network: Whole genome sequencing for foodborne pathogen traceback"/>
        </authorList>
    </citation>
    <scope>NUCLEOTIDE SEQUENCE</scope>
    <source>
        <strain evidence="13">ADRDL-14-19262</strain>
        <strain evidence="12">AG19-0321</strain>
        <strain evidence="63">SGSC 2190</strain>
    </source>
</reference>
<dbReference type="EMBL" id="CP051280">
    <property type="protein sequence ID" value="QJB92971.1"/>
    <property type="molecule type" value="Genomic_DNA"/>
</dbReference>
<dbReference type="Proteomes" id="UP000034636">
    <property type="component" value="Chromosome"/>
</dbReference>
<dbReference type="EMBL" id="AAKWTQ010000004">
    <property type="protein sequence ID" value="ECW5424386.1"/>
    <property type="molecule type" value="Genomic_DNA"/>
</dbReference>
<dbReference type="EMBL" id="DAAMCV010000040">
    <property type="protein sequence ID" value="HAC6194691.1"/>
    <property type="molecule type" value="Genomic_DNA"/>
</dbReference>
<evidence type="ECO:0000313" key="29">
    <source>
        <dbReference type="EMBL" id="HAC6194691.1"/>
    </source>
</evidence>
<evidence type="ECO:0000313" key="27">
    <source>
        <dbReference type="EMBL" id="HAB6570706.1"/>
    </source>
</evidence>
<dbReference type="EMBL" id="DAAMUS010000040">
    <property type="protein sequence ID" value="HAC8259843.1"/>
    <property type="molecule type" value="Genomic_DNA"/>
</dbReference>
<dbReference type="EMBL" id="AAMFJW010000006">
    <property type="protein sequence ID" value="EDG8061999.1"/>
    <property type="molecule type" value="Genomic_DNA"/>
</dbReference>
<dbReference type="EMBL" id="DAANPL010000006">
    <property type="protein sequence ID" value="HAD0746640.1"/>
    <property type="molecule type" value="Genomic_DNA"/>
</dbReference>
<dbReference type="EMBL" id="DAANKU010000019">
    <property type="protein sequence ID" value="HAD0283182.1"/>
    <property type="molecule type" value="Genomic_DNA"/>
</dbReference>
<feature type="transmembrane region" description="Helical" evidence="1">
    <location>
        <begin position="12"/>
        <end position="33"/>
    </location>
</feature>
<proteinExistence type="predicted"/>
<evidence type="ECO:0000313" key="37">
    <source>
        <dbReference type="EMBL" id="HAC9362547.1"/>
    </source>
</evidence>
<reference evidence="3" key="9">
    <citation type="submission" date="2020-09" db="EMBL/GenBank/DDBJ databases">
        <authorList>
            <person name="Zund M."/>
        </authorList>
    </citation>
    <scope>NUCLEOTIDE SEQUENCE</scope>
    <source>
        <strain evidence="3">S.Tm LT2p22_assembled</strain>
    </source>
</reference>
<dbReference type="EMBL" id="DAAMEH010000031">
    <property type="protein sequence ID" value="HAC6333389.1"/>
    <property type="molecule type" value="Genomic_DNA"/>
</dbReference>
<evidence type="ECO:0000313" key="58">
    <source>
        <dbReference type="EMBL" id="HAF0338612.1"/>
    </source>
</evidence>
<evidence type="ECO:0000313" key="2">
    <source>
        <dbReference type="EMBL" id="AKH05970.1"/>
    </source>
</evidence>
<evidence type="ECO:0000313" key="47">
    <source>
        <dbReference type="EMBL" id="HAD1478516.1"/>
    </source>
</evidence>
<evidence type="ECO:0000313" key="57">
    <source>
        <dbReference type="EMBL" id="HAF0325092.1"/>
    </source>
</evidence>
<evidence type="ECO:0000313" key="31">
    <source>
        <dbReference type="EMBL" id="HAC6353179.1"/>
    </source>
</evidence>
<dbReference type="EMBL" id="AAMDWX010000027">
    <property type="protein sequence ID" value="EDG3552929.1"/>
    <property type="molecule type" value="Genomic_DNA"/>
</dbReference>
<dbReference type="EMBL" id="DAATVT010000027">
    <property type="protein sequence ID" value="HAF0325092.1"/>
    <property type="molecule type" value="Genomic_DNA"/>
</dbReference>
<evidence type="ECO:0000313" key="61">
    <source>
        <dbReference type="EMBL" id="HAF1241609.1"/>
    </source>
</evidence>
<accession>A0A3V0JB71</accession>
<dbReference type="EMBL" id="DAANIR010000050">
    <property type="protein sequence ID" value="HAD0040730.1"/>
    <property type="molecule type" value="Genomic_DNA"/>
</dbReference>
<dbReference type="EMBL" id="DAANPH010000011">
    <property type="protein sequence ID" value="HAD0912043.1"/>
    <property type="molecule type" value="Genomic_DNA"/>
</dbReference>
<evidence type="ECO:0000313" key="52">
    <source>
        <dbReference type="EMBL" id="HAE7188082.1"/>
    </source>
</evidence>
<dbReference type="EMBL" id="CP074617">
    <property type="protein sequence ID" value="QVP93792.1"/>
    <property type="molecule type" value="Genomic_DNA"/>
</dbReference>
<dbReference type="EMBL" id="AAMAPG010000035">
    <property type="protein sequence ID" value="EDF3737965.1"/>
    <property type="molecule type" value="Genomic_DNA"/>
</dbReference>
<dbReference type="EMBL" id="DAANUK010000025">
    <property type="protein sequence ID" value="HAD1478516.1"/>
    <property type="molecule type" value="Genomic_DNA"/>
</dbReference>
<dbReference type="EMBL" id="DAANCS010000029">
    <property type="protein sequence ID" value="HAC9302160.1"/>
    <property type="molecule type" value="Genomic_DNA"/>
</dbReference>
<dbReference type="EMBL" id="DAANIT010000033">
    <property type="protein sequence ID" value="HAD0049795.1"/>
    <property type="molecule type" value="Genomic_DNA"/>
</dbReference>
<dbReference type="EMBL" id="AALRVO010000020">
    <property type="protein sequence ID" value="EDC7142280.1"/>
    <property type="molecule type" value="Genomic_DNA"/>
</dbReference>
<evidence type="ECO:0000313" key="48">
    <source>
        <dbReference type="EMBL" id="HAE4213346.1"/>
    </source>
</evidence>
<dbReference type="NCBIfam" id="TIGR01594">
    <property type="entry name" value="holin_lambda"/>
    <property type="match status" value="1"/>
</dbReference>
<evidence type="ECO:0000313" key="51">
    <source>
        <dbReference type="EMBL" id="HAE6276163.1"/>
    </source>
</evidence>
<evidence type="ECO:0000313" key="43">
    <source>
        <dbReference type="EMBL" id="HAD0283182.1"/>
    </source>
</evidence>
<accession>A0A0F7DHW1</accession>
<evidence type="ECO:0000313" key="25">
    <source>
        <dbReference type="EMBL" id="HAB4453898.1"/>
    </source>
</evidence>
<dbReference type="EMBL" id="DAAHMC010000025">
    <property type="protein sequence ID" value="HAB6570706.1"/>
    <property type="molecule type" value="Genomic_DNA"/>
</dbReference>
<evidence type="ECO:0000313" key="32">
    <source>
        <dbReference type="EMBL" id="HAC6358186.1"/>
    </source>
</evidence>
<dbReference type="EMBL" id="AAHVIE010000032">
    <property type="protein sequence ID" value="ECA7400751.1"/>
    <property type="molecule type" value="Genomic_DNA"/>
</dbReference>
<dbReference type="EMBL" id="DAASVK010000027">
    <property type="protein sequence ID" value="HAE7188082.1"/>
    <property type="molecule type" value="Genomic_DNA"/>
</dbReference>
<dbReference type="EMBL" id="DAANJY010000030">
    <property type="protein sequence ID" value="HAD0194845.1"/>
    <property type="molecule type" value="Genomic_DNA"/>
</dbReference>
<evidence type="ECO:0000313" key="49">
    <source>
        <dbReference type="EMBL" id="HAE4283507.1"/>
    </source>
</evidence>
<keyword evidence="1" id="KW-0812">Transmembrane</keyword>
<dbReference type="RefSeq" id="WP_000738703.1">
    <property type="nucleotide sequence ID" value="NZ_CP011365.1"/>
</dbReference>
<keyword evidence="1" id="KW-0472">Membrane</keyword>
<evidence type="ECO:0000313" key="24">
    <source>
        <dbReference type="EMBL" id="HAB4193425.1"/>
    </source>
</evidence>
<dbReference type="EMBL" id="AAMEOJ010000021">
    <property type="protein sequence ID" value="EDG5533263.1"/>
    <property type="molecule type" value="Genomic_DNA"/>
</dbReference>
<keyword evidence="1" id="KW-1133">Transmembrane helix</keyword>
<evidence type="ECO:0000313" key="28">
    <source>
        <dbReference type="EMBL" id="HAC6122754.1"/>
    </source>
</evidence>
<dbReference type="EMBL" id="AAHOMW010000038">
    <property type="protein sequence ID" value="EBY6000403.1"/>
    <property type="molecule type" value="Genomic_DNA"/>
</dbReference>
<dbReference type="EMBL" id="DAATEN010000028">
    <property type="protein sequence ID" value="HAE8417055.1"/>
    <property type="molecule type" value="Genomic_DNA"/>
</dbReference>
<gene>
    <name evidence="13" type="ORF">ADQ28_08395</name>
    <name evidence="16" type="ORF">B1642_06275</name>
    <name evidence="17" type="ORF">B6362_20865</name>
    <name evidence="18" type="ORF">B7Q27_20625</name>
    <name evidence="19" type="ORF">B8Y16_13075</name>
    <name evidence="20" type="ORF">B9M14_10840</name>
    <name evidence="22" type="ORF">BIC00_20540</name>
    <name evidence="14" type="ORF">BIC13_17975</name>
    <name evidence="15" type="ORF">BZZ88_15515</name>
    <name evidence="63" type="ORF">CAC59_15720</name>
    <name evidence="21" type="ORF">CC652_19835</name>
    <name evidence="6" type="ORF">D4361_20420</name>
    <name evidence="7" type="ORF">D5N86_23260</name>
    <name evidence="9" type="ORF">D5X47_22100</name>
    <name evidence="8" type="ORF">D6J79_23880</name>
    <name evidence="4" type="ORF">DNZ37_24250</name>
    <name evidence="5" type="ORF">DP680_20240</name>
    <name evidence="10" type="ORF">EBD14_21060</name>
    <name evidence="11" type="ORF">EPB30_22845</name>
    <name evidence="12" type="ORF">F2P00_09265</name>
    <name evidence="29" type="ORF">G0A32_22190</name>
    <name evidence="30" type="ORF">G0A46_18765</name>
    <name evidence="28" type="ORF">G0A60_19610</name>
    <name evidence="32" type="ORF">G0B03_22490</name>
    <name evidence="31" type="ORF">G0B05_21620</name>
    <name evidence="33" type="ORF">G0B07_16470</name>
    <name evidence="34" type="ORF">G0B12_21220</name>
    <name evidence="35" type="ORF">G0G84_07850</name>
    <name evidence="36" type="ORF">G0J97_21845</name>
    <name evidence="37" type="ORF">G0K05_09565</name>
    <name evidence="38" type="ORF">G0L38_19010</name>
    <name evidence="40" type="ORF">G0L48_12125</name>
    <name evidence="39" type="ORF">G0L49_14205</name>
    <name evidence="41" type="ORF">G0L78_18120</name>
    <name evidence="43" type="ORF">G0M33_10675</name>
    <name evidence="44" type="ORF">G0N57_18580</name>
    <name evidence="46" type="ORF">G0O63_17350</name>
    <name evidence="45" type="ORF">G0O74_11465</name>
    <name evidence="47" type="ORF">G0P19_22050</name>
    <name evidence="49" type="ORF">G4B68_003167</name>
    <name evidence="48" type="ORF">G4B72_003315</name>
    <name evidence="62" type="ORF">G4F91_17815</name>
    <name evidence="50" type="ORF">G4G67_003666</name>
    <name evidence="51" type="ORF">G4J11_003589</name>
    <name evidence="52" type="ORF">G4O54_004007</name>
    <name evidence="54" type="ORF">G4Q12_004037</name>
    <name evidence="56" type="ORF">G4R02_004814</name>
    <name evidence="57" type="ORF">G9C64_004813</name>
    <name evidence="59" type="ORF">G9G03_003894</name>
    <name evidence="58" type="ORF">G9W28_004333</name>
    <name evidence="61" type="ORF">G9W45_000548</name>
    <name evidence="60" type="ORF">G9W63_002036</name>
    <name evidence="26" type="ORF">GB040_05065</name>
    <name evidence="25" type="ORF">GB416_19775</name>
    <name evidence="23" type="ORF">GBV60_19335</name>
    <name evidence="24" type="ORF">GBX55_22440</name>
    <name evidence="55" type="ORF">GNC19_004115</name>
    <name evidence="53" type="ORF">GNC45_004243</name>
    <name evidence="42" type="ORF">GTH62_18085</name>
    <name evidence="27" type="ORF">GYI62_003973</name>
    <name evidence="2" type="ORF">SE14_00372</name>
    <name evidence="3" type="ORF">STMLT2P22_CBEKMEGD_01101</name>
</gene>
<dbReference type="EMBL" id="DAANMB010000032">
    <property type="protein sequence ID" value="HAD0451648.1"/>
    <property type="molecule type" value="Genomic_DNA"/>
</dbReference>
<evidence type="ECO:0000313" key="59">
    <source>
        <dbReference type="EMBL" id="HAF0467149.1"/>
    </source>
</evidence>
<evidence type="ECO:0000313" key="15">
    <source>
        <dbReference type="EMBL" id="EDF3737965.1"/>
    </source>
</evidence>
<dbReference type="EMBL" id="DAARWX010000031">
    <property type="protein sequence ID" value="HAE4283507.1"/>
    <property type="molecule type" value="Genomic_DNA"/>
</dbReference>
<dbReference type="EMBL" id="DAAFZF010000024">
    <property type="protein sequence ID" value="HAB2128259.1"/>
    <property type="molecule type" value="Genomic_DNA"/>
</dbReference>
<dbReference type="EMBL" id="DAATWY010000024">
    <property type="protein sequence ID" value="HAF0467149.1"/>
    <property type="molecule type" value="Genomic_DNA"/>
</dbReference>
<evidence type="ECO:0000313" key="3">
    <source>
        <dbReference type="EMBL" id="CAD5307655.1"/>
    </source>
</evidence>
<evidence type="ECO:0000313" key="10">
    <source>
        <dbReference type="EMBL" id="EBZ4427125.1"/>
    </source>
</evidence>
<dbReference type="EMBL" id="DAATIG010000029">
    <property type="protein sequence ID" value="HAE8808633.1"/>
    <property type="molecule type" value="Genomic_DNA"/>
</dbReference>
<dbReference type="EMBL" id="DAAMFA010000026">
    <property type="protein sequence ID" value="HAC6419113.1"/>
    <property type="molecule type" value="Genomic_DNA"/>
</dbReference>
<dbReference type="EMBL" id="AAMKFN010000024">
    <property type="protein sequence ID" value="EDI2109910.1"/>
    <property type="molecule type" value="Genomic_DNA"/>
</dbReference>
<reference evidence="27" key="5">
    <citation type="submission" date="2018-07" db="EMBL/GenBank/DDBJ databases">
        <authorList>
            <consortium name="NCBI Pathogen Detection Project"/>
        </authorList>
    </citation>
    <scope>NUCLEOTIDE SEQUENCE</scope>
    <source>
        <strain evidence="60">09-2008</strain>
        <strain evidence="61">12-2031</strain>
        <strain evidence="34">2011-60-1378-1</strain>
        <strain evidence="27">2011-60-272-1</strain>
        <strain evidence="59">2011-60-575-1</strain>
        <strain evidence="52">2011-60-784-1</strain>
        <strain evidence="54">BC_2562</strain>
        <strain evidence="42">DT99</strain>
        <strain evidence="57">Eq_0406-369</strain>
        <strain evidence="33">INSP 24</strain>
        <strain evidence="49">INSP 85</strain>
        <strain evidence="31">IVB 1544</strain>
        <strain evidence="36">L02471-16</strain>
        <strain evidence="37">L04603-15</strain>
        <strain evidence="43">M2815013</strain>
        <strain evidence="55">NVSL 6814</strain>
        <strain evidence="56">Po_0404-240</strain>
        <strain evidence="39">R1796</strain>
        <strain evidence="23">Salmonella enterica</strain>
        <strain evidence="40">SARA10</strain>
        <strain evidence="38">SARA4</strain>
        <strain evidence="29">SGSC1424</strain>
        <strain evidence="28">SGSC1426</strain>
        <strain evidence="30">SGSC1429</strain>
        <strain evidence="44">SSI_AA332</strain>
        <strain evidence="46">SSI_AA558</strain>
        <strain evidence="45">SSI_AA573</strain>
        <strain evidence="47">SSI_AA631</strain>
        <strain evidence="35">STM5922</strain>
        <strain evidence="58">TW16427</strain>
        <strain evidence="41">U310</strain>
        <strain evidence="32">USFW 318</strain>
    </source>
</reference>
<evidence type="ECO:0000313" key="40">
    <source>
        <dbReference type="EMBL" id="HAD0049795.1"/>
    </source>
</evidence>
<evidence type="ECO:0000313" key="33">
    <source>
        <dbReference type="EMBL" id="HAC6375864.1"/>
    </source>
</evidence>
<dbReference type="EMBL" id="AAHPTQ010000028">
    <property type="protein sequence ID" value="EBZ0114230.1"/>
    <property type="molecule type" value="Genomic_DNA"/>
</dbReference>
<evidence type="ECO:0000313" key="63">
    <source>
        <dbReference type="EMBL" id="QVP93792.1"/>
    </source>
</evidence>
<evidence type="ECO:0000313" key="38">
    <source>
        <dbReference type="EMBL" id="HAC9995121.1"/>
    </source>
</evidence>
<name>A0A0F7DHW1_SALTM</name>
<dbReference type="EMBL" id="DAATAR010000034">
    <property type="protein sequence ID" value="HAE7816775.1"/>
    <property type="molecule type" value="Genomic_DNA"/>
</dbReference>
<evidence type="ECO:0000313" key="56">
    <source>
        <dbReference type="EMBL" id="HAE8808633.1"/>
    </source>
</evidence>
<dbReference type="EMBL" id="DAAUCU010000026">
    <property type="protein sequence ID" value="HAF1165846.1"/>
    <property type="molecule type" value="Genomic_DNA"/>
</dbReference>
<dbReference type="EMBL" id="DAASDV010000031">
    <property type="protein sequence ID" value="HAE5105984.1"/>
    <property type="molecule type" value="Genomic_DNA"/>
</dbReference>
<evidence type="ECO:0000313" key="35">
    <source>
        <dbReference type="EMBL" id="HAC8259843.1"/>
    </source>
</evidence>
<reference evidence="63" key="10">
    <citation type="submission" date="2021-05" db="EMBL/GenBank/DDBJ databases">
        <title>Whole genome PacBio Sequel sequence of Salmonella enterica subsp. enterica.</title>
        <authorList>
            <person name="Hoffmann M."/>
            <person name="Balkey M."/>
            <person name="Luo Y."/>
        </authorList>
    </citation>
    <scope>NUCLEOTIDE SEQUENCE</scope>
    <source>
        <strain evidence="63">SGSC 2190</strain>
    </source>
</reference>
<evidence type="ECO:0000313" key="8">
    <source>
        <dbReference type="EMBL" id="EBY7545466.1"/>
    </source>
</evidence>
<evidence type="ECO:0000313" key="18">
    <source>
        <dbReference type="EMBL" id="EDG5533263.1"/>
    </source>
</evidence>
<evidence type="ECO:0000313" key="11">
    <source>
        <dbReference type="EMBL" id="ECA7400751.1"/>
    </source>
</evidence>
<dbReference type="EMBL" id="DAANDG010000018">
    <property type="protein sequence ID" value="HAC9362547.1"/>
    <property type="molecule type" value="Genomic_DNA"/>
</dbReference>
<organism evidence="2 64">
    <name type="scientific">Salmonella typhimurium</name>
    <dbReference type="NCBI Taxonomy" id="90371"/>
    <lineage>
        <taxon>Bacteria</taxon>
        <taxon>Pseudomonadati</taxon>
        <taxon>Pseudomonadota</taxon>
        <taxon>Gammaproteobacteria</taxon>
        <taxon>Enterobacterales</taxon>
        <taxon>Enterobacteriaceae</taxon>
        <taxon>Salmonella</taxon>
    </lineage>
</organism>
<dbReference type="EMBL" id="DAAMEV010000027">
    <property type="protein sequence ID" value="HAC6353179.1"/>
    <property type="molecule type" value="Genomic_DNA"/>
</dbReference>
<evidence type="ECO:0000313" key="14">
    <source>
        <dbReference type="EMBL" id="EDC7142280.1"/>
    </source>
</evidence>
<evidence type="ECO:0000313" key="7">
    <source>
        <dbReference type="EMBL" id="EBY6000403.1"/>
    </source>
</evidence>
<dbReference type="EMBL" id="DAAMFD010000015">
    <property type="protein sequence ID" value="HAC6375864.1"/>
    <property type="molecule type" value="Genomic_DNA"/>
</dbReference>
<evidence type="ECO:0000313" key="5">
    <source>
        <dbReference type="EMBL" id="EBW6891888.1"/>
    </source>
</evidence>
<evidence type="ECO:0000313" key="20">
    <source>
        <dbReference type="EMBL" id="EDG8061999.1"/>
    </source>
</evidence>
<protein>
    <submittedName>
        <fullName evidence="2">Phage holin family (Lysis protein S)</fullName>
    </submittedName>
    <submittedName>
        <fullName evidence="4">Phage holin, lambda family</fullName>
    </submittedName>
</protein>
<dbReference type="EMBL" id="AAMFCE010000009">
    <property type="protein sequence ID" value="EDG7030779.1"/>
    <property type="molecule type" value="Genomic_DNA"/>
</dbReference>
<evidence type="ECO:0000313" key="62">
    <source>
        <dbReference type="EMBL" id="QJB92971.1"/>
    </source>
</evidence>
<evidence type="ECO:0000313" key="19">
    <source>
        <dbReference type="EMBL" id="EDG7030779.1"/>
    </source>
</evidence>
<reference evidence="2 64" key="1">
    <citation type="journal article" date="2015" name="Genome Announc.">
        <title>Complete Genome Sequencing of a Multidrug-Resistant and Human-Invasive Salmonella enterica Serovar Typhimurium Strain of the Emerging Sequence Type 213 Genotype.</title>
        <authorList>
            <person name="Calva E."/>
            <person name="Silva C."/>
            <person name="Zaidi M.B."/>
            <person name="Sanchez-Flores A."/>
            <person name="Estrada K."/>
            <person name="Silva G.G."/>
            <person name="Soto-Jimenez L.M."/>
            <person name="Wiesner M."/>
            <person name="Fernandez-Mora M."/>
            <person name="Edwards R.A."/>
            <person name="Vinuesa P."/>
        </authorList>
    </citation>
    <scope>NUCLEOTIDE SEQUENCE [LARGE SCALE GENOMIC DNA]</scope>
    <source>
        <strain evidence="2 64">YU39</strain>
    </source>
</reference>
<evidence type="ECO:0000313" key="34">
    <source>
        <dbReference type="EMBL" id="HAC6419113.1"/>
    </source>
</evidence>
<dbReference type="EMBL" id="DAARWI010000027">
    <property type="protein sequence ID" value="HAE4213346.1"/>
    <property type="molecule type" value="Genomic_DNA"/>
</dbReference>
<evidence type="ECO:0000313" key="26">
    <source>
        <dbReference type="EMBL" id="HAB5133123.1"/>
    </source>
</evidence>
<dbReference type="EMBL" id="DAAUDH010000003">
    <property type="protein sequence ID" value="HAF1241609.1"/>
    <property type="molecule type" value="Genomic_DNA"/>
</dbReference>
<evidence type="ECO:0000313" key="41">
    <source>
        <dbReference type="EMBL" id="HAD0190136.1"/>
    </source>
</evidence>
<dbReference type="EMBL" id="DAANIG010000058">
    <property type="protein sequence ID" value="HAC9995121.1"/>
    <property type="molecule type" value="Genomic_DNA"/>
</dbReference>
<dbReference type="EMBL" id="AAHOYK010000033">
    <property type="protein sequence ID" value="EBY7545466.1"/>
    <property type="molecule type" value="Genomic_DNA"/>
</dbReference>
<dbReference type="EMBL" id="DAAMEU010000027">
    <property type="protein sequence ID" value="HAC6358186.1"/>
    <property type="molecule type" value="Genomic_DNA"/>
</dbReference>
<reference evidence="23" key="2">
    <citation type="journal article" date="2018" name="Genome Biol.">
        <title>SKESA: strategic k-mer extension for scrupulous assemblies.</title>
        <authorList>
            <person name="Souvorov A."/>
            <person name="Agarwala R."/>
            <person name="Lipman D.J."/>
        </authorList>
    </citation>
    <scope>NUCLEOTIDE SEQUENCE</scope>
    <source>
        <strain evidence="60">09-2008</strain>
        <strain evidence="61">12-2031</strain>
        <strain evidence="34">2011-60-1378-1</strain>
        <strain evidence="27">2011-60-272-1</strain>
        <strain evidence="59">2011-60-575-1</strain>
        <strain evidence="52">2011-60-784-1</strain>
        <strain evidence="54">BC_2562</strain>
        <strain evidence="42">DT99</strain>
        <strain evidence="57">Eq_0406-369</strain>
        <strain evidence="33">INSP 24</strain>
        <strain evidence="49">INSP 85</strain>
        <strain evidence="31">IVB 1544</strain>
        <strain evidence="36">L02471-16</strain>
        <strain evidence="37">L04603-15</strain>
        <strain evidence="43">M2815013</strain>
        <strain evidence="55">NVSL 6814</strain>
        <strain evidence="56">Po_0404-240</strain>
        <strain evidence="39">R1796</strain>
        <strain evidence="23">Salmonella enterica</strain>
        <strain evidence="40">SARA10</strain>
        <strain evidence="38">SARA4</strain>
        <strain evidence="29">SGSC1424</strain>
        <strain evidence="28">SGSC1426</strain>
        <strain evidence="30">SGSC1429</strain>
        <strain evidence="44">SSI_AA332</strain>
        <strain evidence="46">SSI_AA558</strain>
        <strain evidence="45">SSI_AA573</strain>
        <strain evidence="47">SSI_AA631</strain>
        <strain evidence="35">STM5922</strain>
        <strain evidence="58">TW16427</strain>
        <strain evidence="41">U310</strain>
        <strain evidence="32">USFW 318</strain>
    </source>
</reference>
<evidence type="ECO:0000313" key="17">
    <source>
        <dbReference type="EMBL" id="EDG3552929.1"/>
    </source>
</evidence>
<evidence type="ECO:0000313" key="44">
    <source>
        <dbReference type="EMBL" id="HAD0451648.1"/>
    </source>
</evidence>
<evidence type="ECO:0000313" key="22">
    <source>
        <dbReference type="EMBL" id="EDI2109910.1"/>
    </source>
</evidence>
<evidence type="ECO:0000313" key="53">
    <source>
        <dbReference type="EMBL" id="HAE7816775.1"/>
    </source>
</evidence>
<dbReference type="EMBL" id="DAAMDT010000029">
    <property type="protein sequence ID" value="HAC6122754.1"/>
    <property type="molecule type" value="Genomic_DNA"/>
</dbReference>
<evidence type="ECO:0000313" key="54">
    <source>
        <dbReference type="EMBL" id="HAE8007158.1"/>
    </source>
</evidence>
<sequence>MKKMPEKHDLLTAMMAAKEQGIGAILAFAMAYLRGRYNGGAFKKTLIDATMCAIIAWFIRDLLVFAGLSSNLAYIASVFIGYIGTDSIGSLIKRFAAKKAGVDDANQQ</sequence>
<evidence type="ECO:0000313" key="60">
    <source>
        <dbReference type="EMBL" id="HAF1165846.1"/>
    </source>
</evidence>
<feature type="transmembrane region" description="Helical" evidence="1">
    <location>
        <begin position="72"/>
        <end position="92"/>
    </location>
</feature>
<evidence type="ECO:0000313" key="12">
    <source>
        <dbReference type="EMBL" id="ECV9698553.1"/>
    </source>
</evidence>
<evidence type="ECO:0000313" key="6">
    <source>
        <dbReference type="EMBL" id="EBY4782366.1"/>
    </source>
</evidence>
<evidence type="ECO:0000313" key="36">
    <source>
        <dbReference type="EMBL" id="HAC9302160.1"/>
    </source>
</evidence>
<evidence type="ECO:0000313" key="4">
    <source>
        <dbReference type="EMBL" id="EBV1699046.1"/>
    </source>
</evidence>
<accession>A0A5K1U7Q1</accession>
<dbReference type="AlphaFoldDB" id="A0A0F7DHW1"/>
<reference evidence="22" key="7">
    <citation type="submission" date="2019-10" db="EMBL/GenBank/DDBJ databases">
        <authorList>
            <consortium name="PulseNet: The National Subtyping Network for Foodborne Disease Surveillance"/>
            <person name="Tarr C.L."/>
            <person name="Trees E."/>
            <person name="Katz L.S."/>
            <person name="Carleton-Romer H.A."/>
            <person name="Stroika S."/>
            <person name="Kucerova Z."/>
            <person name="Roache K.F."/>
            <person name="Sabol A.L."/>
            <person name="Besser J."/>
            <person name="Gerner-Smidt P."/>
        </authorList>
    </citation>
    <scope>NUCLEOTIDE SEQUENCE</scope>
    <source>
        <strain evidence="22">PNUSAS003649</strain>
        <strain evidence="14">PNUSAS004131</strain>
        <strain evidence="15">PNUSAS007573</strain>
        <strain evidence="19">PNUSAS010410</strain>
        <strain evidence="17">PNUSAS010625</strain>
        <strain evidence="18">PNUSAS010820</strain>
        <strain evidence="20">PNUSAS011077</strain>
    </source>
</reference>